<dbReference type="AlphaFoldDB" id="A0A378YHM5"/>
<dbReference type="Pfam" id="PF01928">
    <property type="entry name" value="CYTH"/>
    <property type="match status" value="1"/>
</dbReference>
<accession>A0A378YHM5</accession>
<organism evidence="2 3">
    <name type="scientific">Nocardia otitidiscaviarum</name>
    <dbReference type="NCBI Taxonomy" id="1823"/>
    <lineage>
        <taxon>Bacteria</taxon>
        <taxon>Bacillati</taxon>
        <taxon>Actinomycetota</taxon>
        <taxon>Actinomycetes</taxon>
        <taxon>Mycobacteriales</taxon>
        <taxon>Nocardiaceae</taxon>
        <taxon>Nocardia</taxon>
    </lineage>
</organism>
<gene>
    <name evidence="2" type="ORF">NCTC1934_02301</name>
</gene>
<dbReference type="RefSeq" id="WP_039809229.1">
    <property type="nucleotide sequence ID" value="NZ_UGRY01000002.1"/>
</dbReference>
<dbReference type="PROSITE" id="PS51707">
    <property type="entry name" value="CYTH"/>
    <property type="match status" value="1"/>
</dbReference>
<dbReference type="InterPro" id="IPR023577">
    <property type="entry name" value="CYTH_domain"/>
</dbReference>
<dbReference type="InterPro" id="IPR008173">
    <property type="entry name" value="Adenylyl_cyclase_CyaB"/>
</dbReference>
<dbReference type="PANTHER" id="PTHR21028:SF2">
    <property type="entry name" value="CYTH DOMAIN-CONTAINING PROTEIN"/>
    <property type="match status" value="1"/>
</dbReference>
<dbReference type="NCBIfam" id="TIGR00318">
    <property type="entry name" value="cyaB"/>
    <property type="match status" value="1"/>
</dbReference>
<dbReference type="SMART" id="SM01118">
    <property type="entry name" value="CYTH"/>
    <property type="match status" value="1"/>
</dbReference>
<feature type="domain" description="CYTH" evidence="1">
    <location>
        <begin position="1"/>
        <end position="182"/>
    </location>
</feature>
<name>A0A378YHM5_9NOCA</name>
<dbReference type="CDD" id="cd07890">
    <property type="entry name" value="CYTH-like_AC_IV-like"/>
    <property type="match status" value="1"/>
</dbReference>
<dbReference type="SUPFAM" id="SSF55154">
    <property type="entry name" value="CYTH-like phosphatases"/>
    <property type="match status" value="1"/>
</dbReference>
<dbReference type="Proteomes" id="UP000255467">
    <property type="component" value="Unassembled WGS sequence"/>
</dbReference>
<keyword evidence="3" id="KW-1185">Reference proteome</keyword>
<dbReference type="EMBL" id="UGRY01000002">
    <property type="protein sequence ID" value="SUA75927.1"/>
    <property type="molecule type" value="Genomic_DNA"/>
</dbReference>
<dbReference type="PANTHER" id="PTHR21028">
    <property type="entry name" value="SI:CH211-156B7.4"/>
    <property type="match status" value="1"/>
</dbReference>
<protein>
    <submittedName>
        <fullName evidence="2">Putative adenylyl cyclase CyaB</fullName>
    </submittedName>
</protein>
<dbReference type="STRING" id="1406858.GCA_000710895_06186"/>
<evidence type="ECO:0000313" key="2">
    <source>
        <dbReference type="EMBL" id="SUA75927.1"/>
    </source>
</evidence>
<dbReference type="OrthoDB" id="3474751at2"/>
<reference evidence="2 3" key="1">
    <citation type="submission" date="2018-06" db="EMBL/GenBank/DDBJ databases">
        <authorList>
            <consortium name="Pathogen Informatics"/>
            <person name="Doyle S."/>
        </authorList>
    </citation>
    <scope>NUCLEOTIDE SEQUENCE [LARGE SCALE GENOMIC DNA]</scope>
    <source>
        <strain evidence="2 3">NCTC1934</strain>
    </source>
</reference>
<proteinExistence type="predicted"/>
<dbReference type="InterPro" id="IPR033469">
    <property type="entry name" value="CYTH-like_dom_sf"/>
</dbReference>
<evidence type="ECO:0000313" key="3">
    <source>
        <dbReference type="Proteomes" id="UP000255467"/>
    </source>
</evidence>
<dbReference type="Gene3D" id="2.40.320.10">
    <property type="entry name" value="Hypothetical Protein Pfu-838710-001"/>
    <property type="match status" value="1"/>
</dbReference>
<evidence type="ECO:0000259" key="1">
    <source>
        <dbReference type="PROSITE" id="PS51707"/>
    </source>
</evidence>
<sequence length="187" mass="20824">MIEAEYKARLSDVGSVRRRLARLATPDVVRYHDVYFDQPDESLSKSDRELRVRTIVGARGSKHLLTFKDATVDPETGSKPEHETVIENRDAAESIIVRLGYHPTIAFTKDCENYTFTMAGRTMVATVVTVPEIAGVFLELETQVSGQDELPQALADLRVVLANLGVGEDQLTTELYTSAVADSRRQR</sequence>